<dbReference type="WBParaSite" id="HPBE_0000887001-mRNA-1">
    <property type="protein sequence ID" value="HPBE_0000887001-mRNA-1"/>
    <property type="gene ID" value="HPBE_0000887001"/>
</dbReference>
<dbReference type="Pfam" id="PF15249">
    <property type="entry name" value="GLTSCR1"/>
    <property type="match status" value="1"/>
</dbReference>
<feature type="compositionally biased region" description="Polar residues" evidence="1">
    <location>
        <begin position="1609"/>
        <end position="1623"/>
    </location>
</feature>
<feature type="compositionally biased region" description="Polar residues" evidence="1">
    <location>
        <begin position="202"/>
        <end position="218"/>
    </location>
</feature>
<gene>
    <name evidence="4" type="ORF">HPBE_LOCUS8871</name>
</gene>
<feature type="compositionally biased region" description="Polar residues" evidence="1">
    <location>
        <begin position="1557"/>
        <end position="1569"/>
    </location>
</feature>
<name>A0A183FN37_HELPZ</name>
<feature type="region of interest" description="Disordered" evidence="1">
    <location>
        <begin position="1212"/>
        <end position="1342"/>
    </location>
</feature>
<feature type="compositionally biased region" description="Basic and acidic residues" evidence="1">
    <location>
        <begin position="1305"/>
        <end position="1317"/>
    </location>
</feature>
<dbReference type="InterPro" id="IPR015671">
    <property type="entry name" value="GSCR1_dom"/>
</dbReference>
<organism evidence="5 6">
    <name type="scientific">Heligmosomoides polygyrus</name>
    <name type="common">Parasitic roundworm</name>
    <dbReference type="NCBI Taxonomy" id="6339"/>
    <lineage>
        <taxon>Eukaryota</taxon>
        <taxon>Metazoa</taxon>
        <taxon>Ecdysozoa</taxon>
        <taxon>Nematoda</taxon>
        <taxon>Chromadorea</taxon>
        <taxon>Rhabditida</taxon>
        <taxon>Rhabditina</taxon>
        <taxon>Rhabditomorpha</taxon>
        <taxon>Strongyloidea</taxon>
        <taxon>Heligmosomidae</taxon>
        <taxon>Heligmosomoides</taxon>
    </lineage>
</organism>
<protein>
    <submittedName>
        <fullName evidence="6">GLTSCR1 domain-containing protein</fullName>
    </submittedName>
</protein>
<proteinExistence type="predicted"/>
<feature type="region of interest" description="Disordered" evidence="1">
    <location>
        <begin position="756"/>
        <end position="1181"/>
    </location>
</feature>
<feature type="region of interest" description="Disordered" evidence="1">
    <location>
        <begin position="571"/>
        <end position="744"/>
    </location>
</feature>
<feature type="compositionally biased region" description="Basic and acidic residues" evidence="1">
    <location>
        <begin position="1004"/>
        <end position="1013"/>
    </location>
</feature>
<feature type="compositionally biased region" description="Low complexity" evidence="1">
    <location>
        <begin position="571"/>
        <end position="582"/>
    </location>
</feature>
<feature type="region of interest" description="Disordered" evidence="1">
    <location>
        <begin position="1359"/>
        <end position="1452"/>
    </location>
</feature>
<keyword evidence="5" id="KW-1185">Reference proteome</keyword>
<evidence type="ECO:0000256" key="2">
    <source>
        <dbReference type="SAM" id="SignalP"/>
    </source>
</evidence>
<accession>A0A183FN37</accession>
<feature type="compositionally biased region" description="Basic and acidic residues" evidence="1">
    <location>
        <begin position="1071"/>
        <end position="1080"/>
    </location>
</feature>
<feature type="compositionally biased region" description="Basic and acidic residues" evidence="1">
    <location>
        <begin position="958"/>
        <end position="967"/>
    </location>
</feature>
<feature type="domain" description="GLTSCR protein conserved" evidence="3">
    <location>
        <begin position="416"/>
        <end position="504"/>
    </location>
</feature>
<dbReference type="Proteomes" id="UP000050761">
    <property type="component" value="Unassembled WGS sequence"/>
</dbReference>
<reference evidence="6" key="2">
    <citation type="submission" date="2019-09" db="UniProtKB">
        <authorList>
            <consortium name="WormBaseParasite"/>
        </authorList>
    </citation>
    <scope>IDENTIFICATION</scope>
</reference>
<evidence type="ECO:0000259" key="3">
    <source>
        <dbReference type="Pfam" id="PF15249"/>
    </source>
</evidence>
<feature type="compositionally biased region" description="Basic residues" evidence="1">
    <location>
        <begin position="1404"/>
        <end position="1427"/>
    </location>
</feature>
<evidence type="ECO:0000313" key="6">
    <source>
        <dbReference type="WBParaSite" id="HPBE_0000887001-mRNA-1"/>
    </source>
</evidence>
<feature type="compositionally biased region" description="Low complexity" evidence="1">
    <location>
        <begin position="1294"/>
        <end position="1304"/>
    </location>
</feature>
<feature type="compositionally biased region" description="Basic and acidic residues" evidence="1">
    <location>
        <begin position="634"/>
        <end position="645"/>
    </location>
</feature>
<dbReference type="EMBL" id="UZAH01026277">
    <property type="protein sequence ID" value="VDO78171.1"/>
    <property type="molecule type" value="Genomic_DNA"/>
</dbReference>
<feature type="region of interest" description="Disordered" evidence="1">
    <location>
        <begin position="1541"/>
        <end position="1571"/>
    </location>
</feature>
<feature type="compositionally biased region" description="Basic and acidic residues" evidence="1">
    <location>
        <begin position="1094"/>
        <end position="1103"/>
    </location>
</feature>
<feature type="compositionally biased region" description="Low complexity" evidence="1">
    <location>
        <begin position="943"/>
        <end position="956"/>
    </location>
</feature>
<feature type="region of interest" description="Disordered" evidence="1">
    <location>
        <begin position="186"/>
        <end position="218"/>
    </location>
</feature>
<keyword evidence="2" id="KW-0732">Signal</keyword>
<feature type="compositionally biased region" description="Pro residues" evidence="1">
    <location>
        <begin position="1257"/>
        <end position="1277"/>
    </location>
</feature>
<evidence type="ECO:0000313" key="4">
    <source>
        <dbReference type="EMBL" id="VDO78171.1"/>
    </source>
</evidence>
<feature type="chain" id="PRO_5044551536" evidence="2">
    <location>
        <begin position="19"/>
        <end position="1623"/>
    </location>
</feature>
<dbReference type="OrthoDB" id="2556847at2759"/>
<feature type="compositionally biased region" description="Basic residues" evidence="1">
    <location>
        <begin position="1434"/>
        <end position="1446"/>
    </location>
</feature>
<evidence type="ECO:0000313" key="5">
    <source>
        <dbReference type="Proteomes" id="UP000050761"/>
    </source>
</evidence>
<feature type="compositionally biased region" description="Basic and acidic residues" evidence="1">
    <location>
        <begin position="1384"/>
        <end position="1403"/>
    </location>
</feature>
<reference evidence="4 5" key="1">
    <citation type="submission" date="2018-11" db="EMBL/GenBank/DDBJ databases">
        <authorList>
            <consortium name="Pathogen Informatics"/>
        </authorList>
    </citation>
    <scope>NUCLEOTIDE SEQUENCE [LARGE SCALE GENOMIC DNA]</scope>
</reference>
<feature type="region of interest" description="Disordered" evidence="1">
    <location>
        <begin position="1466"/>
        <end position="1509"/>
    </location>
</feature>
<feature type="compositionally biased region" description="Low complexity" evidence="1">
    <location>
        <begin position="186"/>
        <end position="199"/>
    </location>
</feature>
<sequence length="1623" mass="176920">MGHILAFLGSTFFGDVMTLCTVPLREPSPIAVSPQNLMDFQFGDNSLAVPMREFGYQSGNDPPRLSPVSSSYQSMAPLQNMAYEMSNDAMMQEDTYNSFEQPSLVVNGHYQTMDQQIIQPQQGYFQITEIGAEMAQLQEQQEKLGINNSQRLSELQAQRASILYEALSSQNVGETVLSQVKQVAAAAAPASQPRSTPRSRSGHSSRPTHFESGSESPQYQPQMYLASHNQYPSTSTAQFQEYSAGGNQAQVVQHQQEQVPVRHQTQQRVYRTQNATTTVYHTSSQLPPGTVYVQNVPQAAQAQYASPQPTVGEVVRQQHQLRHVAGAQQMIVQQVAPQQVVVATGGQQVTAGAQIRSQVLQHSPLPAQIVIAPAVQPPPQVVVVAPRPSPAQTAKRLEEKRASRLSRLRNYFENLHESLSNPDTETPFSDLRDVLQRLLPYHAYVDCNYLRTQINLSEQRKRLEKRMRKVFYDEALHGTEPEEQNLLLYLDGEYEKRKLEEEKEMVKEGNIEAFVRDSTIVAALRNSDWDSDAEKSKAASSLAKASSSKSITQQYEYHTFDEVPVAVSPYKSPSPFKSPASSIRSPSPCKSPYTPTYSPRIRARNASQTLQPPSPLPEACRTRSKPGKVSESTASEKSDISKPDPVRPIPPPLPGAGSRRSTPSRRAAEKDDSSSTTSSMTSPPRQASKERMLEPSVIASPGRPSKKEAMVDQSPASTPRRQAAKKEPVAESAPGSIPNRVTTKKEVVVECSDVATSGRYPTRKDTVVESPAAFSPGRYPSRKEVVPEHTVTPSASRVASKKDLAAKSQPGSTPTRVSTRRESLVEPPPVSTADCPAAKNEDVVQPPVVPTPSRFSARKASVSESPSAPIPTRVSTRKESLAVSPSAPVRPPAKREPAVEASRSPSLGRPPAKKESQKELAVGALHSPALGRPPAKKEPQKDLAAGALPSPALGRPAAKREWQKEVAMETSRSPSLGRPPAKKESQKELAVEAASSPALGRSLTKKDSQKEVDMATSCSLSLGRHPAKMVSQEMAVEAVPSPALGRSPTKKELQKAVVEASPSPELGRPASKKESQKETAVEASPSPELGRPASKKESQKETAVEASPSPELGRPASMKESQKETAVEASPSPELGRQPPKKEPHVESSVLPSTNRVHPKRESVPVQRSMLSTPGRLPAKKELLCRARQGVPAEMRSPPAHTSLATPLMYGRCSMEDDDSDGSASPELGIDDVIPAMKPVQTIPSVPKPNIVTSSKPAPPPPPRLPPSRPVPLPPPLPHRKERLIKTPERTSSPVVKQENVKPVVKPEEEKPAERIRFKPQVPRPAPVSPLKPSAPKRDPVVPATADLIGKDVNCRSISNHAEEKVQVSNCSKPPPIRLKLKLGGKEVYIENNENSEKGDEKKQRKHKKKKKERHKEHRGDHPKRLKDKLLSKEHKKHHHKKRKHGASPQEVVAVTSSGVRLKLKFGANSVGSGTPSRDEMRSNESAEMHKQELMEPQPSTSKASAALEASTPRIPRLKIRIGPHAPTVVIAAPKTEPVTATAAELSSKPQQDKVENTSNPTPLINATQLPVEPLAVEFSDDSDTEAERLRCATDKALRGMANLPEITRPSTTILPWSTQQAP</sequence>
<feature type="region of interest" description="Disordered" evidence="1">
    <location>
        <begin position="1602"/>
        <end position="1623"/>
    </location>
</feature>
<feature type="signal peptide" evidence="2">
    <location>
        <begin position="1"/>
        <end position="18"/>
    </location>
</feature>
<accession>A0A3P7XU85</accession>
<evidence type="ECO:0000256" key="1">
    <source>
        <dbReference type="SAM" id="MobiDB-lite"/>
    </source>
</evidence>
<feature type="compositionally biased region" description="Basic and acidic residues" evidence="1">
    <location>
        <begin position="981"/>
        <end position="990"/>
    </location>
</feature>
<feature type="compositionally biased region" description="Basic and acidic residues" evidence="1">
    <location>
        <begin position="1477"/>
        <end position="1494"/>
    </location>
</feature>